<feature type="domain" description="Peptidase S1" evidence="13">
    <location>
        <begin position="798"/>
        <end position="951"/>
    </location>
</feature>
<dbReference type="InterPro" id="IPR001254">
    <property type="entry name" value="Trypsin_dom"/>
</dbReference>
<dbReference type="SMART" id="SM00020">
    <property type="entry name" value="Tryp_SPc"/>
    <property type="match status" value="1"/>
</dbReference>
<comment type="cofactor">
    <cofactor evidence="1">
        <name>pyridoxal 5'-phosphate</name>
        <dbReference type="ChEBI" id="CHEBI:597326"/>
    </cofactor>
</comment>
<dbReference type="InterPro" id="IPR009003">
    <property type="entry name" value="Peptidase_S1_PA"/>
</dbReference>
<dbReference type="Gene3D" id="2.40.10.10">
    <property type="entry name" value="Trypsin-like serine proteases"/>
    <property type="match status" value="1"/>
</dbReference>
<evidence type="ECO:0000256" key="4">
    <source>
        <dbReference type="ARBA" id="ARBA00022679"/>
    </source>
</evidence>
<evidence type="ECO:0000256" key="5">
    <source>
        <dbReference type="ARBA" id="ARBA00022898"/>
    </source>
</evidence>
<feature type="chain" id="PRO_5022699606" description="alanine transaminase" evidence="12">
    <location>
        <begin position="17"/>
        <end position="951"/>
    </location>
</feature>
<dbReference type="SUPFAM" id="SSF50494">
    <property type="entry name" value="Trypsin-like serine proteases"/>
    <property type="match status" value="1"/>
</dbReference>
<comment type="similarity">
    <text evidence="8">Belongs to the class-I pyridoxal-phosphate-dependent aminotransferase family. Alanine aminotransferase subfamily.</text>
</comment>
<dbReference type="EMBL" id="VSRR010000744">
    <property type="protein sequence ID" value="MPC19153.1"/>
    <property type="molecule type" value="Genomic_DNA"/>
</dbReference>
<dbReference type="InterPro" id="IPR043504">
    <property type="entry name" value="Peptidase_S1_PA_chymotrypsin"/>
</dbReference>
<dbReference type="Gene3D" id="1.10.287.1970">
    <property type="match status" value="1"/>
</dbReference>
<dbReference type="AlphaFoldDB" id="A0A5B7DCX9"/>
<proteinExistence type="inferred from homology"/>
<keyword evidence="12" id="KW-0732">Signal</keyword>
<dbReference type="InterPro" id="IPR015421">
    <property type="entry name" value="PyrdxlP-dep_Trfase_major"/>
</dbReference>
<evidence type="ECO:0000256" key="6">
    <source>
        <dbReference type="ARBA" id="ARBA00023157"/>
    </source>
</evidence>
<feature type="signal peptide" evidence="12">
    <location>
        <begin position="1"/>
        <end position="16"/>
    </location>
</feature>
<dbReference type="GO" id="GO:0006508">
    <property type="term" value="P:proteolysis"/>
    <property type="evidence" value="ECO:0007669"/>
    <property type="project" value="InterPro"/>
</dbReference>
<dbReference type="EC" id="2.6.1.2" evidence="9"/>
<dbReference type="FunFam" id="2.40.10.10:FF:000068">
    <property type="entry name" value="transmembrane protease serine 2"/>
    <property type="match status" value="1"/>
</dbReference>
<comment type="pathway">
    <text evidence="7">Amino-acid degradation; L-alanine degradation via transaminase pathway; pyruvate from L-alanine: step 1/1.</text>
</comment>
<keyword evidence="6" id="KW-1015">Disulfide bond</keyword>
<sequence length="951" mass="104738">MLHQLVIFIPFVVTVTCPLSSRMLQSILLCQDILEVLGLGMSNEGQEIFDVQSSLGAKKPFKAVTKANIGDAHAMGQKPITFLRQVLSLCSMPSLLENSSFPEDAKERARGVLAGCKGSSLGSYSDSPGIEIIRRHVADYIQQRDGQPSSWEDIILCAGASEGIRSIMKLMVQRENGNRPGVMIPIPQYPLYSASIDEYDLHQVYQDNIYADGCVFHSFKKVMKELGEPYCHMELASFMSCSKGYMGECGLRGGYAEVINLDPDVKAMYLKSISAKLCPTTLGQAAMECVVNPPKKGDPSYDQFISEKSAVLLSLAQRAKMVVETFNSVPGMSCNTVQGAMYAFPQKFHPLPPFLTTGKMVPLRGCVVQWHKQMLRVHRGVKEGQAVGEGLEGRSERGKAVVKGLLGAAQRCSGSVLRTRLLSSAVTPTMLVVLAVLWAAAQQGCEATILPLPSYACHPESWCVPAEYCAGTASDTPNPSDEPSYIDYKYVCGVTVDTEGYVCCRDLSGLPRPFTPSPTRWFYRDENSTVEPLPMIVIPWPGYDTVEEDPKESFPTEPFTGAPYAAPDDCFRPVCPRGSVCIPSYECPSRSIHYTKDMASTTSRSIYFIKDMRGTRPKFLCGVSLGTEGWLCCSHHLLKNALSLLQQAPRYPVMDDHEFLIKINFDVQKSKPHYGADVGQYSRVPLAAVPPHPPPQPYTVHLPDYYEEDFANDVEQYLQENREEQEPHKQRHKRDTNSTLEQEDEDVNYHIVGAADYENVSLVSVAPAVDFGDIPSARSRVTYDQPQCGLSLSGPIPYSKGNPVPAPAEGQYPWHVAVLTTGDDYLCGGVLFTDRHVLTVAHCVQPRHASEIFIRVGDFDLSSDSEAHPAYNVPVSRITCHPDYSRTTLRADVCVVQLRVAVLSLPNVARACLPGEAPYPDPSLECFVPSWGFVSSGEVSDRCLLPCKMGL</sequence>
<dbReference type="PANTHER" id="PTHR11751:SF29">
    <property type="entry name" value="ALANINE TRANSAMINASE"/>
    <property type="match status" value="1"/>
</dbReference>
<comment type="subunit">
    <text evidence="2">Homodimer.</text>
</comment>
<comment type="catalytic activity">
    <reaction evidence="10">
        <text>L-alanine + 2-oxoglutarate = pyruvate + L-glutamate</text>
        <dbReference type="Rhea" id="RHEA:19453"/>
        <dbReference type="ChEBI" id="CHEBI:15361"/>
        <dbReference type="ChEBI" id="CHEBI:16810"/>
        <dbReference type="ChEBI" id="CHEBI:29985"/>
        <dbReference type="ChEBI" id="CHEBI:57972"/>
        <dbReference type="EC" id="2.6.1.2"/>
    </reaction>
</comment>
<feature type="region of interest" description="Disordered" evidence="11">
    <location>
        <begin position="721"/>
        <end position="744"/>
    </location>
</feature>
<evidence type="ECO:0000256" key="12">
    <source>
        <dbReference type="SAM" id="SignalP"/>
    </source>
</evidence>
<dbReference type="InterPro" id="IPR045088">
    <property type="entry name" value="ALAT1/2-like"/>
</dbReference>
<evidence type="ECO:0000256" key="3">
    <source>
        <dbReference type="ARBA" id="ARBA00022576"/>
    </source>
</evidence>
<keyword evidence="15" id="KW-1185">Reference proteome</keyword>
<dbReference type="PANTHER" id="PTHR11751">
    <property type="entry name" value="ALANINE AMINOTRANSFERASE"/>
    <property type="match status" value="1"/>
</dbReference>
<accession>A0A5B7DCX9</accession>
<name>A0A5B7DCX9_PORTR</name>
<dbReference type="Gene3D" id="3.40.640.10">
    <property type="entry name" value="Type I PLP-dependent aspartate aminotransferase-like (Major domain)"/>
    <property type="match status" value="2"/>
</dbReference>
<dbReference type="InterPro" id="IPR015424">
    <property type="entry name" value="PyrdxlP-dep_Trfase"/>
</dbReference>
<evidence type="ECO:0000256" key="11">
    <source>
        <dbReference type="SAM" id="MobiDB-lite"/>
    </source>
</evidence>
<dbReference type="Pfam" id="PF00089">
    <property type="entry name" value="Trypsin"/>
    <property type="match status" value="1"/>
</dbReference>
<keyword evidence="4 14" id="KW-0808">Transferase</keyword>
<dbReference type="GO" id="GO:0004021">
    <property type="term" value="F:L-alanine:2-oxoglutarate aminotransferase activity"/>
    <property type="evidence" value="ECO:0007669"/>
    <property type="project" value="UniProtKB-EC"/>
</dbReference>
<evidence type="ECO:0000256" key="1">
    <source>
        <dbReference type="ARBA" id="ARBA00001933"/>
    </source>
</evidence>
<evidence type="ECO:0000256" key="7">
    <source>
        <dbReference type="ARBA" id="ARBA00025708"/>
    </source>
</evidence>
<dbReference type="PROSITE" id="PS50240">
    <property type="entry name" value="TRYPSIN_DOM"/>
    <property type="match status" value="1"/>
</dbReference>
<evidence type="ECO:0000256" key="8">
    <source>
        <dbReference type="ARBA" id="ARBA00025785"/>
    </source>
</evidence>
<dbReference type="OrthoDB" id="1732682at2759"/>
<evidence type="ECO:0000256" key="10">
    <source>
        <dbReference type="ARBA" id="ARBA00047412"/>
    </source>
</evidence>
<comment type="caution">
    <text evidence="14">The sequence shown here is derived from an EMBL/GenBank/DDBJ whole genome shotgun (WGS) entry which is preliminary data.</text>
</comment>
<dbReference type="FunFam" id="1.10.287.1970:FF:000001">
    <property type="entry name" value="Alanine aminotransferase 2"/>
    <property type="match status" value="1"/>
</dbReference>
<dbReference type="GO" id="GO:0004252">
    <property type="term" value="F:serine-type endopeptidase activity"/>
    <property type="evidence" value="ECO:0007669"/>
    <property type="project" value="InterPro"/>
</dbReference>
<protein>
    <recommendedName>
        <fullName evidence="9">alanine transaminase</fullName>
        <ecNumber evidence="9">2.6.1.2</ecNumber>
    </recommendedName>
</protein>
<dbReference type="Proteomes" id="UP000324222">
    <property type="component" value="Unassembled WGS sequence"/>
</dbReference>
<evidence type="ECO:0000256" key="2">
    <source>
        <dbReference type="ARBA" id="ARBA00011738"/>
    </source>
</evidence>
<reference evidence="14 15" key="1">
    <citation type="submission" date="2019-05" db="EMBL/GenBank/DDBJ databases">
        <title>Another draft genome of Portunus trituberculatus and its Hox gene families provides insights of decapod evolution.</title>
        <authorList>
            <person name="Jeong J.-H."/>
            <person name="Song I."/>
            <person name="Kim S."/>
            <person name="Choi T."/>
            <person name="Kim D."/>
            <person name="Ryu S."/>
            <person name="Kim W."/>
        </authorList>
    </citation>
    <scope>NUCLEOTIDE SEQUENCE [LARGE SCALE GENOMIC DNA]</scope>
    <source>
        <tissue evidence="14">Muscle</tissue>
    </source>
</reference>
<evidence type="ECO:0000256" key="9">
    <source>
        <dbReference type="ARBA" id="ARBA00026106"/>
    </source>
</evidence>
<gene>
    <name evidence="14" type="primary">gpt2_1</name>
    <name evidence="14" type="ORF">E2C01_012061</name>
</gene>
<evidence type="ECO:0000313" key="14">
    <source>
        <dbReference type="EMBL" id="MPC19153.1"/>
    </source>
</evidence>
<evidence type="ECO:0000313" key="15">
    <source>
        <dbReference type="Proteomes" id="UP000324222"/>
    </source>
</evidence>
<dbReference type="SUPFAM" id="SSF53383">
    <property type="entry name" value="PLP-dependent transferases"/>
    <property type="match status" value="1"/>
</dbReference>
<evidence type="ECO:0000259" key="13">
    <source>
        <dbReference type="PROSITE" id="PS50240"/>
    </source>
</evidence>
<keyword evidence="3 14" id="KW-0032">Aminotransferase</keyword>
<organism evidence="14 15">
    <name type="scientific">Portunus trituberculatus</name>
    <name type="common">Swimming crab</name>
    <name type="synonym">Neptunus trituberculatus</name>
    <dbReference type="NCBI Taxonomy" id="210409"/>
    <lineage>
        <taxon>Eukaryota</taxon>
        <taxon>Metazoa</taxon>
        <taxon>Ecdysozoa</taxon>
        <taxon>Arthropoda</taxon>
        <taxon>Crustacea</taxon>
        <taxon>Multicrustacea</taxon>
        <taxon>Malacostraca</taxon>
        <taxon>Eumalacostraca</taxon>
        <taxon>Eucarida</taxon>
        <taxon>Decapoda</taxon>
        <taxon>Pleocyemata</taxon>
        <taxon>Brachyura</taxon>
        <taxon>Eubrachyura</taxon>
        <taxon>Portunoidea</taxon>
        <taxon>Portunidae</taxon>
        <taxon>Portuninae</taxon>
        <taxon>Portunus</taxon>
    </lineage>
</organism>
<keyword evidence="5" id="KW-0663">Pyridoxal phosphate</keyword>